<dbReference type="AlphaFoldDB" id="A0A1K1RU09"/>
<keyword evidence="1" id="KW-1133">Transmembrane helix</keyword>
<gene>
    <name evidence="2" type="ORF">SAMN04489730_3917</name>
</gene>
<protein>
    <submittedName>
        <fullName evidence="2">Uncharacterized protein</fullName>
    </submittedName>
</protein>
<keyword evidence="3" id="KW-1185">Reference proteome</keyword>
<name>A0A1K1RU09_9PSEU</name>
<dbReference type="Proteomes" id="UP000182740">
    <property type="component" value="Unassembled WGS sequence"/>
</dbReference>
<dbReference type="RefSeq" id="WP_218177749.1">
    <property type="nucleotide sequence ID" value="NZ_FPJG01000006.1"/>
</dbReference>
<feature type="transmembrane region" description="Helical" evidence="1">
    <location>
        <begin position="45"/>
        <end position="63"/>
    </location>
</feature>
<evidence type="ECO:0000313" key="2">
    <source>
        <dbReference type="EMBL" id="SFW75309.1"/>
    </source>
</evidence>
<organism evidence="2 3">
    <name type="scientific">Amycolatopsis australiensis</name>
    <dbReference type="NCBI Taxonomy" id="546364"/>
    <lineage>
        <taxon>Bacteria</taxon>
        <taxon>Bacillati</taxon>
        <taxon>Actinomycetota</taxon>
        <taxon>Actinomycetes</taxon>
        <taxon>Pseudonocardiales</taxon>
        <taxon>Pseudonocardiaceae</taxon>
        <taxon>Amycolatopsis</taxon>
    </lineage>
</organism>
<keyword evidence="1" id="KW-0472">Membrane</keyword>
<dbReference type="STRING" id="546364.SAMN04489730_3917"/>
<accession>A0A1K1RU09</accession>
<feature type="transmembrane region" description="Helical" evidence="1">
    <location>
        <begin position="12"/>
        <end position="33"/>
    </location>
</feature>
<reference evidence="3" key="1">
    <citation type="submission" date="2016-11" db="EMBL/GenBank/DDBJ databases">
        <authorList>
            <person name="Varghese N."/>
            <person name="Submissions S."/>
        </authorList>
    </citation>
    <scope>NUCLEOTIDE SEQUENCE [LARGE SCALE GENOMIC DNA]</scope>
    <source>
        <strain evidence="3">DSM 44671</strain>
    </source>
</reference>
<evidence type="ECO:0000313" key="3">
    <source>
        <dbReference type="Proteomes" id="UP000182740"/>
    </source>
</evidence>
<evidence type="ECO:0000256" key="1">
    <source>
        <dbReference type="SAM" id="Phobius"/>
    </source>
</evidence>
<keyword evidence="1" id="KW-0812">Transmembrane</keyword>
<proteinExistence type="predicted"/>
<dbReference type="EMBL" id="FPJG01000006">
    <property type="protein sequence ID" value="SFW75309.1"/>
    <property type="molecule type" value="Genomic_DNA"/>
</dbReference>
<sequence length="70" mass="7483">MRRERLEMRVGWISLAAVSLGIAGFGVVVAIAPPAGDALRYRADGLASAGTGLFGGLLALVPYRRRERWA</sequence>